<name>A0AAD5YB12_9FUNG</name>
<evidence type="ECO:0000313" key="1">
    <source>
        <dbReference type="EMBL" id="KAJ3261752.1"/>
    </source>
</evidence>
<reference evidence="1" key="1">
    <citation type="submission" date="2020-05" db="EMBL/GenBank/DDBJ databases">
        <title>Phylogenomic resolution of chytrid fungi.</title>
        <authorList>
            <person name="Stajich J.E."/>
            <person name="Amses K."/>
            <person name="Simmons R."/>
            <person name="Seto K."/>
            <person name="Myers J."/>
            <person name="Bonds A."/>
            <person name="Quandt C.A."/>
            <person name="Barry K."/>
            <person name="Liu P."/>
            <person name="Grigoriev I."/>
            <person name="Longcore J.E."/>
            <person name="James T.Y."/>
        </authorList>
    </citation>
    <scope>NUCLEOTIDE SEQUENCE</scope>
    <source>
        <strain evidence="1">PLAUS21</strain>
    </source>
</reference>
<accession>A0AAD5YB12</accession>
<sequence>MYPRLKSLPQKKTHTLPLNLYEPLPFPYQCPFPQYIFPQGFYDAQATAIQKVFKGYQTRKRYVNTKLNPITKSKEPDQYYTEVILFEIIKEFSEAALVELCLSSYYPISNTREMKALIMLEHIVKEIIHDTCGSMIKRVEAIDIYDDLISEIVLETIDEALYDQIKGYLTDTKMDMIMDIVFQDFIKDCTFDSLNDISAENELEEFINENILETVQEFLTRDTGKSITTRRSKPKSAFFDRNMDDLLEKFLMEELTKHLVPQSKNKLEDEMDMLIMEALFKSL</sequence>
<dbReference type="AlphaFoldDB" id="A0AAD5YB12"/>
<evidence type="ECO:0000313" key="2">
    <source>
        <dbReference type="Proteomes" id="UP001210925"/>
    </source>
</evidence>
<protein>
    <submittedName>
        <fullName evidence="1">Uncharacterized protein</fullName>
    </submittedName>
</protein>
<dbReference type="PROSITE" id="PS50096">
    <property type="entry name" value="IQ"/>
    <property type="match status" value="1"/>
</dbReference>
<organism evidence="1 2">
    <name type="scientific">Boothiomyces macroporosus</name>
    <dbReference type="NCBI Taxonomy" id="261099"/>
    <lineage>
        <taxon>Eukaryota</taxon>
        <taxon>Fungi</taxon>
        <taxon>Fungi incertae sedis</taxon>
        <taxon>Chytridiomycota</taxon>
        <taxon>Chytridiomycota incertae sedis</taxon>
        <taxon>Chytridiomycetes</taxon>
        <taxon>Rhizophydiales</taxon>
        <taxon>Terramycetaceae</taxon>
        <taxon>Boothiomyces</taxon>
    </lineage>
</organism>
<dbReference type="EMBL" id="JADGKB010000004">
    <property type="protein sequence ID" value="KAJ3261752.1"/>
    <property type="molecule type" value="Genomic_DNA"/>
</dbReference>
<dbReference type="Proteomes" id="UP001210925">
    <property type="component" value="Unassembled WGS sequence"/>
</dbReference>
<keyword evidence="2" id="KW-1185">Reference proteome</keyword>
<comment type="caution">
    <text evidence="1">The sequence shown here is derived from an EMBL/GenBank/DDBJ whole genome shotgun (WGS) entry which is preliminary data.</text>
</comment>
<proteinExistence type="predicted"/>
<gene>
    <name evidence="1" type="ORF">HK103_004703</name>
</gene>